<dbReference type="InParanoid" id="A0A7N2R386"/>
<keyword evidence="5" id="KW-0808">Transferase</keyword>
<keyword evidence="12 15" id="KW-0472">Membrane</keyword>
<evidence type="ECO:0000256" key="9">
    <source>
        <dbReference type="ARBA" id="ARBA00022786"/>
    </source>
</evidence>
<dbReference type="GO" id="GO:0061630">
    <property type="term" value="F:ubiquitin protein ligase activity"/>
    <property type="evidence" value="ECO:0007669"/>
    <property type="project" value="UniProtKB-EC"/>
</dbReference>
<comment type="catalytic activity">
    <reaction evidence="1">
        <text>S-ubiquitinyl-[E2 ubiquitin-conjugating enzyme]-L-cysteine + [acceptor protein]-L-lysine = [E2 ubiquitin-conjugating enzyme]-L-cysteine + N(6)-ubiquitinyl-[acceptor protein]-L-lysine.</text>
        <dbReference type="EC" id="2.3.2.27"/>
    </reaction>
</comment>
<dbReference type="CDD" id="cd16454">
    <property type="entry name" value="RING-H2_PA-TM-RING"/>
    <property type="match status" value="1"/>
</dbReference>
<reference evidence="17 18" key="1">
    <citation type="journal article" date="2016" name="G3 (Bethesda)">
        <title>First Draft Assembly and Annotation of the Genome of a California Endemic Oak Quercus lobata Nee (Fagaceae).</title>
        <authorList>
            <person name="Sork V.L."/>
            <person name="Fitz-Gibbon S.T."/>
            <person name="Puiu D."/>
            <person name="Crepeau M."/>
            <person name="Gugger P.F."/>
            <person name="Sherman R."/>
            <person name="Stevens K."/>
            <person name="Langley C.H."/>
            <person name="Pellegrini M."/>
            <person name="Salzberg S.L."/>
        </authorList>
    </citation>
    <scope>NUCLEOTIDE SEQUENCE [LARGE SCALE GENOMIC DNA]</scope>
    <source>
        <strain evidence="17 18">cv. SW786</strain>
    </source>
</reference>
<keyword evidence="11 15" id="KW-1133">Transmembrane helix</keyword>
<evidence type="ECO:0000256" key="3">
    <source>
        <dbReference type="ARBA" id="ARBA00004906"/>
    </source>
</evidence>
<dbReference type="InterPro" id="IPR001841">
    <property type="entry name" value="Znf_RING"/>
</dbReference>
<evidence type="ECO:0000256" key="13">
    <source>
        <dbReference type="ARBA" id="ARBA00024209"/>
    </source>
</evidence>
<dbReference type="GO" id="GO:0008270">
    <property type="term" value="F:zinc ion binding"/>
    <property type="evidence" value="ECO:0007669"/>
    <property type="project" value="UniProtKB-KW"/>
</dbReference>
<evidence type="ECO:0000313" key="17">
    <source>
        <dbReference type="EnsemblPlants" id="QL04p048114:mrna:CDS:1"/>
    </source>
</evidence>
<feature type="domain" description="RING-type" evidence="16">
    <location>
        <begin position="86"/>
        <end position="128"/>
    </location>
</feature>
<feature type="transmembrane region" description="Helical" evidence="15">
    <location>
        <begin position="6"/>
        <end position="33"/>
    </location>
</feature>
<evidence type="ECO:0000256" key="1">
    <source>
        <dbReference type="ARBA" id="ARBA00000900"/>
    </source>
</evidence>
<dbReference type="EnsemblPlants" id="QL04p048114:mrna">
    <property type="protein sequence ID" value="QL04p048114:mrna:CDS:1"/>
    <property type="gene ID" value="QL04p048114"/>
</dbReference>
<keyword evidence="7" id="KW-0479">Metal-binding</keyword>
<dbReference type="EC" id="2.3.2.27" evidence="4"/>
<evidence type="ECO:0000256" key="10">
    <source>
        <dbReference type="ARBA" id="ARBA00022833"/>
    </source>
</evidence>
<dbReference type="InterPro" id="IPR045899">
    <property type="entry name" value="ATL71-like"/>
</dbReference>
<name>A0A7N2R386_QUELO</name>
<dbReference type="GO" id="GO:0016020">
    <property type="term" value="C:membrane"/>
    <property type="evidence" value="ECO:0007669"/>
    <property type="project" value="UniProtKB-SubCell"/>
</dbReference>
<dbReference type="InterPro" id="IPR013083">
    <property type="entry name" value="Znf_RING/FYVE/PHD"/>
</dbReference>
<keyword evidence="6 15" id="KW-0812">Transmembrane</keyword>
<evidence type="ECO:0000256" key="4">
    <source>
        <dbReference type="ARBA" id="ARBA00012483"/>
    </source>
</evidence>
<proteinExistence type="inferred from homology"/>
<comment type="pathway">
    <text evidence="3">Protein modification; protein ubiquitination.</text>
</comment>
<evidence type="ECO:0000256" key="6">
    <source>
        <dbReference type="ARBA" id="ARBA00022692"/>
    </source>
</evidence>
<dbReference type="Gene3D" id="3.30.40.10">
    <property type="entry name" value="Zinc/RING finger domain, C3HC4 (zinc finger)"/>
    <property type="match status" value="1"/>
</dbReference>
<dbReference type="EMBL" id="LRBV02000004">
    <property type="status" value="NOT_ANNOTATED_CDS"/>
    <property type="molecule type" value="Genomic_DNA"/>
</dbReference>
<sequence>MDDDVTLGLLCLGVFSLPIIIFAGLHFCTLMYMPEVIASPPNQRAPQDQRLNGMERGLDEATVHSYPKLLYSQFKLQNGNSVGSSCSVCLADYKDTDMLRMLPDCAHVFHAKCVDPWLRMHASCPICRNLPLRTPVAEETTLTASQH</sequence>
<evidence type="ECO:0000256" key="12">
    <source>
        <dbReference type="ARBA" id="ARBA00023136"/>
    </source>
</evidence>
<evidence type="ECO:0000256" key="2">
    <source>
        <dbReference type="ARBA" id="ARBA00004167"/>
    </source>
</evidence>
<comment type="subcellular location">
    <subcellularLocation>
        <location evidence="2">Membrane</location>
        <topology evidence="2">Single-pass membrane protein</topology>
    </subcellularLocation>
</comment>
<protein>
    <recommendedName>
        <fullName evidence="4">RING-type E3 ubiquitin transferase</fullName>
        <ecNumber evidence="4">2.3.2.27</ecNumber>
    </recommendedName>
</protein>
<dbReference type="PANTHER" id="PTHR46719">
    <property type="entry name" value="TRANSCRIPTION FACTOR C2H2 FAMILY-RELATED"/>
    <property type="match status" value="1"/>
</dbReference>
<evidence type="ECO:0000256" key="7">
    <source>
        <dbReference type="ARBA" id="ARBA00022723"/>
    </source>
</evidence>
<reference evidence="17" key="2">
    <citation type="submission" date="2021-01" db="UniProtKB">
        <authorList>
            <consortium name="EnsemblPlants"/>
        </authorList>
    </citation>
    <scope>IDENTIFICATION</scope>
</reference>
<keyword evidence="8 14" id="KW-0863">Zinc-finger</keyword>
<organism evidence="17 18">
    <name type="scientific">Quercus lobata</name>
    <name type="common">Valley oak</name>
    <dbReference type="NCBI Taxonomy" id="97700"/>
    <lineage>
        <taxon>Eukaryota</taxon>
        <taxon>Viridiplantae</taxon>
        <taxon>Streptophyta</taxon>
        <taxon>Embryophyta</taxon>
        <taxon>Tracheophyta</taxon>
        <taxon>Spermatophyta</taxon>
        <taxon>Magnoliopsida</taxon>
        <taxon>eudicotyledons</taxon>
        <taxon>Gunneridae</taxon>
        <taxon>Pentapetalae</taxon>
        <taxon>rosids</taxon>
        <taxon>fabids</taxon>
        <taxon>Fagales</taxon>
        <taxon>Fagaceae</taxon>
        <taxon>Quercus</taxon>
    </lineage>
</organism>
<dbReference type="OMA" id="LRMHASC"/>
<evidence type="ECO:0000256" key="8">
    <source>
        <dbReference type="ARBA" id="ARBA00022771"/>
    </source>
</evidence>
<evidence type="ECO:0000256" key="14">
    <source>
        <dbReference type="PROSITE-ProRule" id="PRU00175"/>
    </source>
</evidence>
<keyword evidence="18" id="KW-1185">Reference proteome</keyword>
<dbReference type="PROSITE" id="PS50089">
    <property type="entry name" value="ZF_RING_2"/>
    <property type="match status" value="1"/>
</dbReference>
<evidence type="ECO:0000256" key="11">
    <source>
        <dbReference type="ARBA" id="ARBA00022989"/>
    </source>
</evidence>
<dbReference type="Pfam" id="PF13639">
    <property type="entry name" value="zf-RING_2"/>
    <property type="match status" value="1"/>
</dbReference>
<accession>A0A7N2R386</accession>
<comment type="similarity">
    <text evidence="13">Belongs to the RING-type zinc finger family. ATL subfamily.</text>
</comment>
<dbReference type="SMART" id="SM00184">
    <property type="entry name" value="RING"/>
    <property type="match status" value="1"/>
</dbReference>
<keyword evidence="9" id="KW-0833">Ubl conjugation pathway</keyword>
<dbReference type="AlphaFoldDB" id="A0A7N2R386"/>
<dbReference type="FunFam" id="3.30.40.10:FF:000187">
    <property type="entry name" value="E3 ubiquitin-protein ligase ATL6"/>
    <property type="match status" value="1"/>
</dbReference>
<evidence type="ECO:0000256" key="5">
    <source>
        <dbReference type="ARBA" id="ARBA00022679"/>
    </source>
</evidence>
<dbReference type="Proteomes" id="UP000594261">
    <property type="component" value="Chromosome 4"/>
</dbReference>
<dbReference type="Gramene" id="QL04p048114:mrna">
    <property type="protein sequence ID" value="QL04p048114:mrna:CDS:1"/>
    <property type="gene ID" value="QL04p048114"/>
</dbReference>
<evidence type="ECO:0000313" key="18">
    <source>
        <dbReference type="Proteomes" id="UP000594261"/>
    </source>
</evidence>
<dbReference type="PANTHER" id="PTHR46719:SF7">
    <property type="entry name" value="RING-H2 FINGER PROTEIN ATL71-RELATED"/>
    <property type="match status" value="1"/>
</dbReference>
<keyword evidence="10" id="KW-0862">Zinc</keyword>
<evidence type="ECO:0000256" key="15">
    <source>
        <dbReference type="SAM" id="Phobius"/>
    </source>
</evidence>
<evidence type="ECO:0000259" key="16">
    <source>
        <dbReference type="PROSITE" id="PS50089"/>
    </source>
</evidence>
<dbReference type="SUPFAM" id="SSF57850">
    <property type="entry name" value="RING/U-box"/>
    <property type="match status" value="1"/>
</dbReference>